<feature type="chain" id="PRO_5012482437" evidence="1">
    <location>
        <begin position="30"/>
        <end position="143"/>
    </location>
</feature>
<dbReference type="EMBL" id="MKZS01000001">
    <property type="protein sequence ID" value="OLT58611.1"/>
    <property type="molecule type" value="Genomic_DNA"/>
</dbReference>
<name>A0A1U7MY90_9CYAN</name>
<evidence type="ECO:0000256" key="1">
    <source>
        <dbReference type="SAM" id="SignalP"/>
    </source>
</evidence>
<gene>
    <name evidence="2" type="ORF">BJP37_05685</name>
</gene>
<dbReference type="Proteomes" id="UP000186657">
    <property type="component" value="Unassembled WGS sequence"/>
</dbReference>
<sequence>MTMTKLFPHWMIVPITIAVCLSSAGVASAETINLEPEFQPDPIVVTGNSGGSNKSQCGMVSTQPNHVINLNQDFTYLRFNLESQGQPTLLIQEPNGTSCTQADNLSGGNIVKMGYWEQGSYSFYVGDRNGEQHPYTLSITKTP</sequence>
<proteinExistence type="predicted"/>
<evidence type="ECO:0000313" key="3">
    <source>
        <dbReference type="Proteomes" id="UP000186657"/>
    </source>
</evidence>
<accession>A0A1U7MY90</accession>
<comment type="caution">
    <text evidence="2">The sequence shown here is derived from an EMBL/GenBank/DDBJ whole genome shotgun (WGS) entry which is preliminary data.</text>
</comment>
<organism evidence="2 3">
    <name type="scientific">Moorena bouillonii PNG</name>
    <dbReference type="NCBI Taxonomy" id="568701"/>
    <lineage>
        <taxon>Bacteria</taxon>
        <taxon>Bacillati</taxon>
        <taxon>Cyanobacteriota</taxon>
        <taxon>Cyanophyceae</taxon>
        <taxon>Coleofasciculales</taxon>
        <taxon>Coleofasciculaceae</taxon>
        <taxon>Moorena</taxon>
    </lineage>
</organism>
<evidence type="ECO:0000313" key="2">
    <source>
        <dbReference type="EMBL" id="OLT58611.1"/>
    </source>
</evidence>
<protein>
    <submittedName>
        <fullName evidence="2">Uncharacterized protein</fullName>
    </submittedName>
</protein>
<feature type="signal peptide" evidence="1">
    <location>
        <begin position="1"/>
        <end position="29"/>
    </location>
</feature>
<reference evidence="2 3" key="1">
    <citation type="submission" date="2016-10" db="EMBL/GenBank/DDBJ databases">
        <title>Comparative genomics uncovers the prolific and rare metabolic potential of the cyanobacterial genus Moorea.</title>
        <authorList>
            <person name="Leao T."/>
            <person name="Castelao G."/>
            <person name="Korobeynikov A."/>
            <person name="Monroe E.A."/>
            <person name="Podell S."/>
            <person name="Glukhov E."/>
            <person name="Allen E."/>
            <person name="Gerwick W.H."/>
            <person name="Gerwick L."/>
        </authorList>
    </citation>
    <scope>NUCLEOTIDE SEQUENCE [LARGE SCALE GENOMIC DNA]</scope>
    <source>
        <strain evidence="2 3">PNG5-198</strain>
    </source>
</reference>
<dbReference type="AlphaFoldDB" id="A0A1U7MY90"/>
<keyword evidence="1" id="KW-0732">Signal</keyword>
<keyword evidence="3" id="KW-1185">Reference proteome</keyword>